<reference evidence="2" key="1">
    <citation type="journal article" date="2019" name="Int. J. Syst. Evol. Microbiol.">
        <title>The Global Catalogue of Microorganisms (GCM) 10K type strain sequencing project: providing services to taxonomists for standard genome sequencing and annotation.</title>
        <authorList>
            <consortium name="The Broad Institute Genomics Platform"/>
            <consortium name="The Broad Institute Genome Sequencing Center for Infectious Disease"/>
            <person name="Wu L."/>
            <person name="Ma J."/>
        </authorList>
    </citation>
    <scope>NUCLEOTIDE SEQUENCE [LARGE SCALE GENOMIC DNA]</scope>
    <source>
        <strain evidence="2">CGMCC 1.12766</strain>
    </source>
</reference>
<accession>A0ABQ1XW84</accession>
<gene>
    <name evidence="1" type="ORF">GCM10007420_22050</name>
</gene>
<sequence length="250" mass="26171">MSRTSVFVNAIGAAGAIAGVLLAADCGIWNHVCPVRSETTAALPFSVDEPNEAAGASSATLTGVDTLRQCLSERLLAHEVAGHAPSYAICADWQMETNPFLSDVAVSFGTPAASGIVAEFRCMNPDQISIAHYPEMPAAALVCNYPQDLRGSPDMAAQPSHIMAAVYSAGSREARVTILADGSYFYAEPAGFSAEPNEMILSFRTNGARIWPAIDPEQAIDLPGGGERETSGHLIAAFSDSGSLAGIRLR</sequence>
<protein>
    <submittedName>
        <fullName evidence="1">Uncharacterized protein</fullName>
    </submittedName>
</protein>
<organism evidence="1 2">
    <name type="scientific">Glycocaulis albus</name>
    <dbReference type="NCBI Taxonomy" id="1382801"/>
    <lineage>
        <taxon>Bacteria</taxon>
        <taxon>Pseudomonadati</taxon>
        <taxon>Pseudomonadota</taxon>
        <taxon>Alphaproteobacteria</taxon>
        <taxon>Maricaulales</taxon>
        <taxon>Maricaulaceae</taxon>
        <taxon>Glycocaulis</taxon>
    </lineage>
</organism>
<name>A0ABQ1XW84_9PROT</name>
<comment type="caution">
    <text evidence="1">The sequence shown here is derived from an EMBL/GenBank/DDBJ whole genome shotgun (WGS) entry which is preliminary data.</text>
</comment>
<proteinExistence type="predicted"/>
<dbReference type="Proteomes" id="UP000648722">
    <property type="component" value="Unassembled WGS sequence"/>
</dbReference>
<dbReference type="EMBL" id="BMFS01000010">
    <property type="protein sequence ID" value="GGH05173.1"/>
    <property type="molecule type" value="Genomic_DNA"/>
</dbReference>
<evidence type="ECO:0000313" key="1">
    <source>
        <dbReference type="EMBL" id="GGH05173.1"/>
    </source>
</evidence>
<keyword evidence="2" id="KW-1185">Reference proteome</keyword>
<dbReference type="RefSeq" id="WP_188452643.1">
    <property type="nucleotide sequence ID" value="NZ_BMFS01000010.1"/>
</dbReference>
<evidence type="ECO:0000313" key="2">
    <source>
        <dbReference type="Proteomes" id="UP000648722"/>
    </source>
</evidence>